<feature type="region of interest" description="Disordered" evidence="9">
    <location>
        <begin position="149"/>
        <end position="341"/>
    </location>
</feature>
<keyword evidence="12" id="KW-1185">Reference proteome</keyword>
<dbReference type="InterPro" id="IPR013760">
    <property type="entry name" value="Topo_IIA-like_dom_sf"/>
</dbReference>
<name>A0A0G4EID5_VITBC</name>
<feature type="region of interest" description="Disordered" evidence="9">
    <location>
        <begin position="64"/>
        <end position="87"/>
    </location>
</feature>
<feature type="compositionally biased region" description="Basic residues" evidence="9">
    <location>
        <begin position="163"/>
        <end position="199"/>
    </location>
</feature>
<dbReference type="EMBL" id="CDMY01000234">
    <property type="protein sequence ID" value="CEL95642.1"/>
    <property type="molecule type" value="Genomic_DNA"/>
</dbReference>
<evidence type="ECO:0000256" key="3">
    <source>
        <dbReference type="ARBA" id="ARBA00012895"/>
    </source>
</evidence>
<evidence type="ECO:0000256" key="8">
    <source>
        <dbReference type="ARBA" id="ARBA00023235"/>
    </source>
</evidence>
<protein>
    <recommendedName>
        <fullName evidence="3">DNA topoisomerase (ATP-hydrolyzing)</fullName>
        <ecNumber evidence="3">5.6.2.2</ecNumber>
    </recommendedName>
</protein>
<feature type="compositionally biased region" description="Basic and acidic residues" evidence="9">
    <location>
        <begin position="232"/>
        <end position="252"/>
    </location>
</feature>
<feature type="compositionally biased region" description="Acidic residues" evidence="9">
    <location>
        <begin position="71"/>
        <end position="86"/>
    </location>
</feature>
<evidence type="ECO:0000313" key="11">
    <source>
        <dbReference type="EMBL" id="CEL95642.1"/>
    </source>
</evidence>
<evidence type="ECO:0000256" key="7">
    <source>
        <dbReference type="ARBA" id="ARBA00023125"/>
    </source>
</evidence>
<dbReference type="PANTHER" id="PTHR10169">
    <property type="entry name" value="DNA TOPOISOMERASE/GYRASE"/>
    <property type="match status" value="1"/>
</dbReference>
<feature type="compositionally biased region" description="Acidic residues" evidence="9">
    <location>
        <begin position="308"/>
        <end position="325"/>
    </location>
</feature>
<evidence type="ECO:0000259" key="10">
    <source>
        <dbReference type="Pfam" id="PF00521"/>
    </source>
</evidence>
<keyword evidence="4" id="KW-0547">Nucleotide-binding</keyword>
<dbReference type="GO" id="GO:0000819">
    <property type="term" value="P:sister chromatid segregation"/>
    <property type="evidence" value="ECO:0007669"/>
    <property type="project" value="TreeGrafter"/>
</dbReference>
<sequence>MRTRSKAHLVDKLERELRILSNQVRFVLAVVNEELEIRNRKRQLLLDELHNLGFDAMSAILEGAHKGPEGDVPDPDQDESVEDGDEGMGVVKDKDYGYLLGMAMWNLTQEKSEELRKQKGYKETELDTLRKTTEHQLWEKDLDALDEQDRIDEDDPAAELNGKKGKRKKVMFSRPKGKAAKRRFPAANKARAKAARAKKNKVDGFTDFSDSDEENQLLCSRLPDPLANGQDGGKDKEKESSEERDAHMKLVDADDDHDDDHDDDMGQGAGAAAGGGKAAKAKAKANDKKEQHKKDKRESLLDDKLFADDDDEDVDEDQDGDEESEEPAKDDDQKEWTPTCRRRQAKGIPELQTGTLVHLMLEKSVWFVIVTNVGQLPVGLLADLTHDPRSKIAVIGTDA</sequence>
<accession>A0A0G4EID5</accession>
<dbReference type="AlphaFoldDB" id="A0A0G4EID5"/>
<dbReference type="InterPro" id="IPR050634">
    <property type="entry name" value="DNA_Topoisomerase_II"/>
</dbReference>
<proteinExistence type="predicted"/>
<feature type="compositionally biased region" description="Gly residues" evidence="9">
    <location>
        <begin position="267"/>
        <end position="277"/>
    </location>
</feature>
<dbReference type="OrthoDB" id="448840at2759"/>
<keyword evidence="5" id="KW-0067">ATP-binding</keyword>
<evidence type="ECO:0000256" key="1">
    <source>
        <dbReference type="ARBA" id="ARBA00000185"/>
    </source>
</evidence>
<evidence type="ECO:0000256" key="4">
    <source>
        <dbReference type="ARBA" id="ARBA00022741"/>
    </source>
</evidence>
<dbReference type="InterPro" id="IPR013757">
    <property type="entry name" value="Topo_IIA_A_a_sf"/>
</dbReference>
<keyword evidence="7" id="KW-0238">DNA-binding</keyword>
<dbReference type="InParanoid" id="A0A0G4EID5"/>
<dbReference type="InterPro" id="IPR002205">
    <property type="entry name" value="Topo_IIA_dom_A"/>
</dbReference>
<dbReference type="GO" id="GO:0005524">
    <property type="term" value="F:ATP binding"/>
    <property type="evidence" value="ECO:0007669"/>
    <property type="project" value="UniProtKB-KW"/>
</dbReference>
<dbReference type="Proteomes" id="UP000041254">
    <property type="component" value="Unassembled WGS sequence"/>
</dbReference>
<dbReference type="Pfam" id="PF00521">
    <property type="entry name" value="DNA_topoisoIV"/>
    <property type="match status" value="1"/>
</dbReference>
<feature type="compositionally biased region" description="Basic and acidic residues" evidence="9">
    <location>
        <begin position="326"/>
        <end position="335"/>
    </location>
</feature>
<evidence type="ECO:0000256" key="2">
    <source>
        <dbReference type="ARBA" id="ARBA00001946"/>
    </source>
</evidence>
<dbReference type="GO" id="GO:0003677">
    <property type="term" value="F:DNA binding"/>
    <property type="evidence" value="ECO:0007669"/>
    <property type="project" value="UniProtKB-KW"/>
</dbReference>
<evidence type="ECO:0000256" key="9">
    <source>
        <dbReference type="SAM" id="MobiDB-lite"/>
    </source>
</evidence>
<dbReference type="SUPFAM" id="SSF56719">
    <property type="entry name" value="Type II DNA topoisomerase"/>
    <property type="match status" value="1"/>
</dbReference>
<reference evidence="11 12" key="1">
    <citation type="submission" date="2014-11" db="EMBL/GenBank/DDBJ databases">
        <authorList>
            <person name="Zhu J."/>
            <person name="Qi W."/>
            <person name="Song R."/>
        </authorList>
    </citation>
    <scope>NUCLEOTIDE SEQUENCE [LARGE SCALE GENOMIC DNA]</scope>
</reference>
<gene>
    <name evidence="11" type="ORF">Vbra_4971</name>
</gene>
<dbReference type="PANTHER" id="PTHR10169:SF38">
    <property type="entry name" value="DNA TOPOISOMERASE 2"/>
    <property type="match status" value="1"/>
</dbReference>
<keyword evidence="8" id="KW-0413">Isomerase</keyword>
<keyword evidence="6" id="KW-0799">Topoisomerase</keyword>
<dbReference type="GO" id="GO:0000712">
    <property type="term" value="P:resolution of meiotic recombination intermediates"/>
    <property type="evidence" value="ECO:0007669"/>
    <property type="project" value="TreeGrafter"/>
</dbReference>
<dbReference type="GO" id="GO:0005634">
    <property type="term" value="C:nucleus"/>
    <property type="evidence" value="ECO:0007669"/>
    <property type="project" value="TreeGrafter"/>
</dbReference>
<evidence type="ECO:0000313" key="12">
    <source>
        <dbReference type="Proteomes" id="UP000041254"/>
    </source>
</evidence>
<evidence type="ECO:0000256" key="6">
    <source>
        <dbReference type="ARBA" id="ARBA00023029"/>
    </source>
</evidence>
<dbReference type="EC" id="5.6.2.2" evidence="3"/>
<organism evidence="11 12">
    <name type="scientific">Vitrella brassicaformis (strain CCMP3155)</name>
    <dbReference type="NCBI Taxonomy" id="1169540"/>
    <lineage>
        <taxon>Eukaryota</taxon>
        <taxon>Sar</taxon>
        <taxon>Alveolata</taxon>
        <taxon>Colpodellida</taxon>
        <taxon>Vitrellaceae</taxon>
        <taxon>Vitrella</taxon>
    </lineage>
</organism>
<feature type="compositionally biased region" description="Acidic residues" evidence="9">
    <location>
        <begin position="253"/>
        <end position="265"/>
    </location>
</feature>
<feature type="compositionally biased region" description="Basic and acidic residues" evidence="9">
    <location>
        <begin position="284"/>
        <end position="307"/>
    </location>
</feature>
<dbReference type="GO" id="GO:0003918">
    <property type="term" value="F:DNA topoisomerase type II (double strand cut, ATP-hydrolyzing) activity"/>
    <property type="evidence" value="ECO:0007669"/>
    <property type="project" value="UniProtKB-EC"/>
</dbReference>
<comment type="catalytic activity">
    <reaction evidence="1">
        <text>ATP-dependent breakage, passage and rejoining of double-stranded DNA.</text>
        <dbReference type="EC" id="5.6.2.2"/>
    </reaction>
</comment>
<feature type="domain" description="Topo IIA-type catalytic" evidence="10">
    <location>
        <begin position="3"/>
        <end position="143"/>
    </location>
</feature>
<dbReference type="VEuPathDB" id="CryptoDB:Vbra_4971"/>
<dbReference type="STRING" id="1169540.A0A0G4EID5"/>
<comment type="cofactor">
    <cofactor evidence="2">
        <name>Mg(2+)</name>
        <dbReference type="ChEBI" id="CHEBI:18420"/>
    </cofactor>
</comment>
<dbReference type="Gene3D" id="1.10.268.10">
    <property type="entry name" value="Topoisomerase, domain 3"/>
    <property type="match status" value="1"/>
</dbReference>
<evidence type="ECO:0000256" key="5">
    <source>
        <dbReference type="ARBA" id="ARBA00022840"/>
    </source>
</evidence>
<dbReference type="GO" id="GO:0006265">
    <property type="term" value="P:DNA topological change"/>
    <property type="evidence" value="ECO:0007669"/>
    <property type="project" value="InterPro"/>
</dbReference>